<organism evidence="2 3">
    <name type="scientific">Rubrobacter tropicus</name>
    <dbReference type="NCBI Taxonomy" id="2653851"/>
    <lineage>
        <taxon>Bacteria</taxon>
        <taxon>Bacillati</taxon>
        <taxon>Actinomycetota</taxon>
        <taxon>Rubrobacteria</taxon>
        <taxon>Rubrobacterales</taxon>
        <taxon>Rubrobacteraceae</taxon>
        <taxon>Rubrobacter</taxon>
    </lineage>
</organism>
<dbReference type="Pfam" id="PF14269">
    <property type="entry name" value="Arylsulfotran_2"/>
    <property type="match status" value="1"/>
</dbReference>
<name>A0A6G8QC10_9ACTN</name>
<evidence type="ECO:0000313" key="2">
    <source>
        <dbReference type="EMBL" id="QIN83978.1"/>
    </source>
</evidence>
<dbReference type="SUPFAM" id="SSF50998">
    <property type="entry name" value="Quinoprotein alcohol dehydrogenase-like"/>
    <property type="match status" value="1"/>
</dbReference>
<evidence type="ECO:0008006" key="4">
    <source>
        <dbReference type="Google" id="ProtNLM"/>
    </source>
</evidence>
<dbReference type="PANTHER" id="PTHR35340:SF5">
    <property type="entry name" value="ASST-DOMAIN-CONTAINING PROTEIN"/>
    <property type="match status" value="1"/>
</dbReference>
<dbReference type="InterPro" id="IPR039535">
    <property type="entry name" value="ASST-like"/>
</dbReference>
<sequence>MKCFRTRRGVGIFAEVDAPRTRPDGVKDVDRERGRVGAEVTRRTFLRAAGAGAAWVALVGTLGCEPGEREERAGASPLKPGESSVRGLQPARSGPAHVFRSRPDLDPPAVTVGTPANGTAPGYVFVAPKKGPGRDGPMILDNNGDPVWFRPMREEQDAMDCKVQEYRGAPVLTWWEGVHLGYGQGEYVICDAGYRELARVRAGNDLDGDHHEFLITKNDTALITIYAEVPYDLSPLGGPEGGTVAEGVIQELDIETGEVLFEWRSLEHVPVEETHGDLPDDPANAFDYFHINSIDVDEDDNLLVSARRTFTVYKIDRKTGEVIWRLGGKKSDFEMGDGTKTLYQHDARRQPDGTITLFDNGGMYVSEESRVVGIRTDEGDMTATVAREYTHPDGVLSLTQGNAQRLPNGNVFVGWGSEPVFSEFDEDGGLLFSASLPAEVESYRAFRHPWTGRPDTLPDLIATPAHDGGVTLHASWNGATEVKTWEVLAGPATDELEPVGSVPRTGFETAIALRTGDALVAVRALDGSGQALGTSRAINIRG</sequence>
<gene>
    <name evidence="2" type="ORF">GBA63_15985</name>
</gene>
<dbReference type="InterPro" id="IPR006311">
    <property type="entry name" value="TAT_signal"/>
</dbReference>
<dbReference type="Proteomes" id="UP000501452">
    <property type="component" value="Chromosome"/>
</dbReference>
<accession>A0A6G8QC10</accession>
<dbReference type="KEGG" id="rub:GBA63_15985"/>
<evidence type="ECO:0000256" key="1">
    <source>
        <dbReference type="SAM" id="MobiDB-lite"/>
    </source>
</evidence>
<feature type="region of interest" description="Disordered" evidence="1">
    <location>
        <begin position="68"/>
        <end position="114"/>
    </location>
</feature>
<dbReference type="PANTHER" id="PTHR35340">
    <property type="entry name" value="PQQ ENZYME REPEAT PROTEIN-RELATED"/>
    <property type="match status" value="1"/>
</dbReference>
<keyword evidence="3" id="KW-1185">Reference proteome</keyword>
<reference evidence="2 3" key="1">
    <citation type="submission" date="2019-10" db="EMBL/GenBank/DDBJ databases">
        <title>Rubrobacter sp nov SCSIO 52090 isolated from a deep-sea sediment in the South China Sea.</title>
        <authorList>
            <person name="Chen R.W."/>
        </authorList>
    </citation>
    <scope>NUCLEOTIDE SEQUENCE [LARGE SCALE GENOMIC DNA]</scope>
    <source>
        <strain evidence="2 3">SCSIO 52909</strain>
    </source>
</reference>
<dbReference type="InterPro" id="IPR011047">
    <property type="entry name" value="Quinoprotein_ADH-like_sf"/>
</dbReference>
<dbReference type="EMBL" id="CP045119">
    <property type="protein sequence ID" value="QIN83978.1"/>
    <property type="molecule type" value="Genomic_DNA"/>
</dbReference>
<proteinExistence type="predicted"/>
<dbReference type="AlphaFoldDB" id="A0A6G8QC10"/>
<protein>
    <recommendedName>
        <fullName evidence="4">ArsR family transcriptional regulator</fullName>
    </recommendedName>
</protein>
<evidence type="ECO:0000313" key="3">
    <source>
        <dbReference type="Proteomes" id="UP000501452"/>
    </source>
</evidence>
<dbReference type="InterPro" id="IPR053143">
    <property type="entry name" value="Arylsulfate_ST"/>
</dbReference>
<dbReference type="PROSITE" id="PS51318">
    <property type="entry name" value="TAT"/>
    <property type="match status" value="1"/>
</dbReference>